<dbReference type="EMBL" id="JBJXBP010000001">
    <property type="protein sequence ID" value="KAL3850802.1"/>
    <property type="molecule type" value="Genomic_DNA"/>
</dbReference>
<sequence length="58" mass="6667">MPFMAPGRCSIGILLLRTSVISRYIYHKQESIYYRICFKKRKIQQGLVAIGTADSLKC</sequence>
<protein>
    <submittedName>
        <fullName evidence="1">Uncharacterized protein</fullName>
    </submittedName>
</protein>
<organism evidence="1 2">
    <name type="scientific">Penstemon smallii</name>
    <dbReference type="NCBI Taxonomy" id="265156"/>
    <lineage>
        <taxon>Eukaryota</taxon>
        <taxon>Viridiplantae</taxon>
        <taxon>Streptophyta</taxon>
        <taxon>Embryophyta</taxon>
        <taxon>Tracheophyta</taxon>
        <taxon>Spermatophyta</taxon>
        <taxon>Magnoliopsida</taxon>
        <taxon>eudicotyledons</taxon>
        <taxon>Gunneridae</taxon>
        <taxon>Pentapetalae</taxon>
        <taxon>asterids</taxon>
        <taxon>lamiids</taxon>
        <taxon>Lamiales</taxon>
        <taxon>Plantaginaceae</taxon>
        <taxon>Cheloneae</taxon>
        <taxon>Penstemon</taxon>
    </lineage>
</organism>
<gene>
    <name evidence="1" type="ORF">ACJIZ3_012684</name>
</gene>
<comment type="caution">
    <text evidence="1">The sequence shown here is derived from an EMBL/GenBank/DDBJ whole genome shotgun (WGS) entry which is preliminary data.</text>
</comment>
<evidence type="ECO:0000313" key="2">
    <source>
        <dbReference type="Proteomes" id="UP001634393"/>
    </source>
</evidence>
<reference evidence="1 2" key="1">
    <citation type="submission" date="2024-12" db="EMBL/GenBank/DDBJ databases">
        <title>The unique morphological basis and parallel evolutionary history of personate flowers in Penstemon.</title>
        <authorList>
            <person name="Depatie T.H."/>
            <person name="Wessinger C.A."/>
        </authorList>
    </citation>
    <scope>NUCLEOTIDE SEQUENCE [LARGE SCALE GENOMIC DNA]</scope>
    <source>
        <strain evidence="1">WTNN_2</strain>
        <tissue evidence="1">Leaf</tissue>
    </source>
</reference>
<proteinExistence type="predicted"/>
<evidence type="ECO:0000313" key="1">
    <source>
        <dbReference type="EMBL" id="KAL3850802.1"/>
    </source>
</evidence>
<dbReference type="AlphaFoldDB" id="A0ABD3UMR7"/>
<dbReference type="Proteomes" id="UP001634393">
    <property type="component" value="Unassembled WGS sequence"/>
</dbReference>
<keyword evidence="2" id="KW-1185">Reference proteome</keyword>
<name>A0ABD3UMR7_9LAMI</name>
<accession>A0ABD3UMR7</accession>